<dbReference type="InterPro" id="IPR023234">
    <property type="entry name" value="NarG-like_domain"/>
</dbReference>
<dbReference type="Gene3D" id="1.20.950.20">
    <property type="entry name" value="Transmembrane di-heme cytochromes, Chain C"/>
    <property type="match status" value="1"/>
</dbReference>
<feature type="transmembrane region" description="Helical" evidence="7">
    <location>
        <begin position="32"/>
        <end position="55"/>
    </location>
</feature>
<dbReference type="GO" id="GO:0016491">
    <property type="term" value="F:oxidoreductase activity"/>
    <property type="evidence" value="ECO:0007669"/>
    <property type="project" value="UniProtKB-KW"/>
</dbReference>
<evidence type="ECO:0000256" key="6">
    <source>
        <dbReference type="ARBA" id="ARBA00023136"/>
    </source>
</evidence>
<sequence length="335" mass="38102">MNPLNAIVFSLVAVGVLVLVALLGAGVADLQYFFGVVVPYAAAAVFFIGVVYRVVYWARSPVPFRIPTTCGQQKSLPWIKHDALENPVTKGQAVMRMVLEVLLFRSLFRNTRLEFRRGPKIDYASAKWLWLGAIVFHYAFLVVFIRHLRFFTEPIPGFIHLIENVDGFLEVGVPRLFLSGVVLLAALTYLFLRRVTVPQLSYISLPADYFPLFLIFGIGLTGILMRYFIKVDVVAAKELTLGLATFHPTVPEGIGSIFYLHLFLVSVLFAYFPFSKLVHMAGVFLSPTRNLPNNSRIQRHINPWNYPVKVHTYEEYEEEFREKMIEAGLPVEKKE</sequence>
<evidence type="ECO:0000256" key="2">
    <source>
        <dbReference type="ARBA" id="ARBA00022475"/>
    </source>
</evidence>
<evidence type="ECO:0000256" key="1">
    <source>
        <dbReference type="ARBA" id="ARBA00004651"/>
    </source>
</evidence>
<evidence type="ECO:0000256" key="5">
    <source>
        <dbReference type="ARBA" id="ARBA00023002"/>
    </source>
</evidence>
<accession>A0A4V1ERM9</accession>
<keyword evidence="10" id="KW-1185">Reference proteome</keyword>
<dbReference type="Pfam" id="PF02665">
    <property type="entry name" value="Nitrate_red_gam"/>
    <property type="match status" value="1"/>
</dbReference>
<dbReference type="InterPro" id="IPR036197">
    <property type="entry name" value="NarG-like_sf"/>
</dbReference>
<evidence type="ECO:0000256" key="4">
    <source>
        <dbReference type="ARBA" id="ARBA00022989"/>
    </source>
</evidence>
<keyword evidence="5" id="KW-0560">Oxidoreductase</keyword>
<keyword evidence="2" id="KW-1003">Cell membrane</keyword>
<feature type="transmembrane region" description="Helical" evidence="7">
    <location>
        <begin position="6"/>
        <end position="25"/>
    </location>
</feature>
<reference evidence="9 10" key="2">
    <citation type="submission" date="2019-05" db="EMBL/GenBank/DDBJ databases">
        <authorList>
            <person name="Suflita J.M."/>
            <person name="Marks C.R."/>
        </authorList>
    </citation>
    <scope>NUCLEOTIDE SEQUENCE [LARGE SCALE GENOMIC DNA]</scope>
    <source>
        <strain evidence="9 10">ALDC</strain>
    </source>
</reference>
<keyword evidence="3 7" id="KW-0812">Transmembrane</keyword>
<dbReference type="OrthoDB" id="9769404at2"/>
<evidence type="ECO:0000259" key="8">
    <source>
        <dbReference type="Pfam" id="PF02665"/>
    </source>
</evidence>
<dbReference type="NCBIfam" id="NF038037">
    <property type="entry name" value="cytob_DsrM"/>
    <property type="match status" value="1"/>
</dbReference>
<feature type="transmembrane region" description="Helical" evidence="7">
    <location>
        <begin position="173"/>
        <end position="192"/>
    </location>
</feature>
<gene>
    <name evidence="9" type="ORF">FDQ92_08540</name>
</gene>
<evidence type="ECO:0000313" key="9">
    <source>
        <dbReference type="EMBL" id="QCQ22201.1"/>
    </source>
</evidence>
<keyword evidence="4 7" id="KW-1133">Transmembrane helix</keyword>
<dbReference type="KEGG" id="dax:FDQ92_08540"/>
<dbReference type="InterPro" id="IPR047660">
    <property type="entry name" value="DsrM"/>
</dbReference>
<comment type="subcellular location">
    <subcellularLocation>
        <location evidence="1">Cell membrane</location>
        <topology evidence="1">Multi-pass membrane protein</topology>
    </subcellularLocation>
</comment>
<dbReference type="RefSeq" id="WP_137424172.1">
    <property type="nucleotide sequence ID" value="NZ_CP040098.1"/>
</dbReference>
<name>A0A4V1ERM9_9BACT</name>
<organism evidence="9 10">
    <name type="scientific">Desulfoglaeba alkanexedens ALDC</name>
    <dbReference type="NCBI Taxonomy" id="980445"/>
    <lineage>
        <taxon>Bacteria</taxon>
        <taxon>Pseudomonadati</taxon>
        <taxon>Thermodesulfobacteriota</taxon>
        <taxon>Syntrophobacteria</taxon>
        <taxon>Syntrophobacterales</taxon>
        <taxon>Syntrophobacteraceae</taxon>
        <taxon>Desulfoglaeba</taxon>
    </lineage>
</organism>
<evidence type="ECO:0000256" key="3">
    <source>
        <dbReference type="ARBA" id="ARBA00022692"/>
    </source>
</evidence>
<feature type="transmembrane region" description="Helical" evidence="7">
    <location>
        <begin position="128"/>
        <end position="148"/>
    </location>
</feature>
<feature type="transmembrane region" description="Helical" evidence="7">
    <location>
        <begin position="256"/>
        <end position="274"/>
    </location>
</feature>
<dbReference type="GO" id="GO:0005886">
    <property type="term" value="C:plasma membrane"/>
    <property type="evidence" value="ECO:0007669"/>
    <property type="project" value="UniProtKB-SubCell"/>
</dbReference>
<protein>
    <submittedName>
        <fullName evidence="9">Menaquinol oxidoreductase</fullName>
    </submittedName>
</protein>
<dbReference type="EMBL" id="CP040098">
    <property type="protein sequence ID" value="QCQ22201.1"/>
    <property type="molecule type" value="Genomic_DNA"/>
</dbReference>
<dbReference type="SUPFAM" id="SSF103501">
    <property type="entry name" value="Respiratory nitrate reductase 1 gamma chain"/>
    <property type="match status" value="1"/>
</dbReference>
<evidence type="ECO:0000313" key="10">
    <source>
        <dbReference type="Proteomes" id="UP000298602"/>
    </source>
</evidence>
<reference evidence="9 10" key="1">
    <citation type="submission" date="2019-05" db="EMBL/GenBank/DDBJ databases">
        <title>The Complete Genome Sequence of the n-alkane-degrading Desulfoglaeba alkanexedens ALDC reveals multiple alkylsuccinate synthase gene clusters.</title>
        <authorList>
            <person name="Callaghan A.V."/>
            <person name="Davidova I.A."/>
            <person name="Duncan K.E."/>
            <person name="Morris B."/>
            <person name="McInerney M.J."/>
        </authorList>
    </citation>
    <scope>NUCLEOTIDE SEQUENCE [LARGE SCALE GENOMIC DNA]</scope>
    <source>
        <strain evidence="9 10">ALDC</strain>
    </source>
</reference>
<keyword evidence="6 7" id="KW-0472">Membrane</keyword>
<dbReference type="AlphaFoldDB" id="A0A4V1ERM9"/>
<dbReference type="Proteomes" id="UP000298602">
    <property type="component" value="Chromosome"/>
</dbReference>
<feature type="transmembrane region" description="Helical" evidence="7">
    <location>
        <begin position="212"/>
        <end position="229"/>
    </location>
</feature>
<proteinExistence type="predicted"/>
<feature type="domain" description="NarG-like" evidence="8">
    <location>
        <begin position="124"/>
        <end position="281"/>
    </location>
</feature>
<evidence type="ECO:0000256" key="7">
    <source>
        <dbReference type="SAM" id="Phobius"/>
    </source>
</evidence>